<reference evidence="1" key="1">
    <citation type="submission" date="2023-05" db="EMBL/GenBank/DDBJ databases">
        <authorList>
            <consortium name="ELIXIR-Norway"/>
        </authorList>
    </citation>
    <scope>NUCLEOTIDE SEQUENCE</scope>
</reference>
<protein>
    <submittedName>
        <fullName evidence="1">Uncharacterized protein</fullName>
    </submittedName>
</protein>
<evidence type="ECO:0000313" key="1">
    <source>
        <dbReference type="EMBL" id="CAM9602828.1"/>
    </source>
</evidence>
<proteinExistence type="predicted"/>
<evidence type="ECO:0000313" key="2">
    <source>
        <dbReference type="Proteomes" id="UP001162501"/>
    </source>
</evidence>
<organism evidence="1 2">
    <name type="scientific">Rangifer tarandus platyrhynchus</name>
    <name type="common">Svalbard reindeer</name>
    <dbReference type="NCBI Taxonomy" id="3082113"/>
    <lineage>
        <taxon>Eukaryota</taxon>
        <taxon>Metazoa</taxon>
        <taxon>Chordata</taxon>
        <taxon>Craniata</taxon>
        <taxon>Vertebrata</taxon>
        <taxon>Euteleostomi</taxon>
        <taxon>Mammalia</taxon>
        <taxon>Eutheria</taxon>
        <taxon>Laurasiatheria</taxon>
        <taxon>Artiodactyla</taxon>
        <taxon>Ruminantia</taxon>
        <taxon>Pecora</taxon>
        <taxon>Cervidae</taxon>
        <taxon>Odocoileinae</taxon>
        <taxon>Rangifer</taxon>
    </lineage>
</organism>
<reference evidence="1" key="2">
    <citation type="submission" date="2025-03" db="EMBL/GenBank/DDBJ databases">
        <authorList>
            <consortium name="ELIXIR-Norway"/>
            <consortium name="Elixir Norway"/>
        </authorList>
    </citation>
    <scope>NUCLEOTIDE SEQUENCE</scope>
</reference>
<sequence>MSWVASAPCGQKRFHANEREKVRVWRAGEKERGGGGGDAGAQALTHPPSWAQNSSSASSVAPSRVPFPFRKGAGRGLRVLSLIPAVGFLRAGQRGGERGVEGRQESQKGCPASTPTPAPLPRPRQSPRSWSRIRYLPGAPGPSVTASPAGRALGGSRSPGRTKRSPPAG</sequence>
<dbReference type="EMBL" id="OX596097">
    <property type="protein sequence ID" value="CAM9602828.1"/>
    <property type="molecule type" value="Genomic_DNA"/>
</dbReference>
<name>A0AC59YDE7_RANTA</name>
<dbReference type="Proteomes" id="UP001162501">
    <property type="component" value="Chromosome 13"/>
</dbReference>
<accession>A0AC59YDE7</accession>
<gene>
    <name evidence="1" type="ORF">MRATA1EN22A_LOCUS4846</name>
</gene>